<comment type="similarity">
    <text evidence="2 7">Belongs to the EMC3 family.</text>
</comment>
<comment type="function">
    <text evidence="7">The EMC seems to be required for efficient folding of proteins in the endoplasmic reticulum (ER).</text>
</comment>
<organism evidence="9 10">
    <name type="scientific">Erysiphe pulchra</name>
    <dbReference type="NCBI Taxonomy" id="225359"/>
    <lineage>
        <taxon>Eukaryota</taxon>
        <taxon>Fungi</taxon>
        <taxon>Dikarya</taxon>
        <taxon>Ascomycota</taxon>
        <taxon>Pezizomycotina</taxon>
        <taxon>Leotiomycetes</taxon>
        <taxon>Erysiphales</taxon>
        <taxon>Erysiphaceae</taxon>
        <taxon>Erysiphe</taxon>
    </lineage>
</organism>
<evidence type="ECO:0000256" key="2">
    <source>
        <dbReference type="ARBA" id="ARBA00005376"/>
    </source>
</evidence>
<evidence type="ECO:0000256" key="5">
    <source>
        <dbReference type="ARBA" id="ARBA00022989"/>
    </source>
</evidence>
<dbReference type="Pfam" id="PF01956">
    <property type="entry name" value="EMC3_TMCO1"/>
    <property type="match status" value="1"/>
</dbReference>
<dbReference type="PANTHER" id="PTHR13116">
    <property type="entry name" value="ER MEMBRANE PROTEIN COMPLEX SUBUNIT 3"/>
    <property type="match status" value="1"/>
</dbReference>
<feature type="transmembrane region" description="Helical" evidence="8">
    <location>
        <begin position="153"/>
        <end position="171"/>
    </location>
</feature>
<feature type="transmembrane region" description="Helical" evidence="8">
    <location>
        <begin position="99"/>
        <end position="126"/>
    </location>
</feature>
<evidence type="ECO:0000256" key="8">
    <source>
        <dbReference type="SAM" id="Phobius"/>
    </source>
</evidence>
<evidence type="ECO:0000313" key="9">
    <source>
        <dbReference type="EMBL" id="POS85499.1"/>
    </source>
</evidence>
<comment type="caution">
    <text evidence="9">The sequence shown here is derived from an EMBL/GenBank/DDBJ whole genome shotgun (WGS) entry which is preliminary data.</text>
</comment>
<evidence type="ECO:0000313" key="10">
    <source>
        <dbReference type="Proteomes" id="UP000237438"/>
    </source>
</evidence>
<dbReference type="OrthoDB" id="6745403at2759"/>
<reference evidence="9 10" key="1">
    <citation type="submission" date="2017-10" db="EMBL/GenBank/DDBJ databases">
        <title>Development of genomic resources for the powdery mildew, Erysiphe pulchra.</title>
        <authorList>
            <person name="Wadl P.A."/>
            <person name="Mack B.M."/>
            <person name="Moore G."/>
            <person name="Beltz S.B."/>
        </authorList>
    </citation>
    <scope>NUCLEOTIDE SEQUENCE [LARGE SCALE GENOMIC DNA]</scope>
    <source>
        <strain evidence="9">Cflorida</strain>
    </source>
</reference>
<proteinExistence type="inferred from homology"/>
<dbReference type="Proteomes" id="UP000237438">
    <property type="component" value="Unassembled WGS sequence"/>
</dbReference>
<dbReference type="PIRSF" id="PIRSF010045">
    <property type="entry name" value="DUF850_TM_euk"/>
    <property type="match status" value="1"/>
</dbReference>
<gene>
    <name evidence="9" type="ORF">EPUL_002126</name>
</gene>
<evidence type="ECO:0000256" key="4">
    <source>
        <dbReference type="ARBA" id="ARBA00022692"/>
    </source>
</evidence>
<keyword evidence="5 8" id="KW-1133">Transmembrane helix</keyword>
<name>A0A2S4PTZ4_9PEZI</name>
<keyword evidence="10" id="KW-1185">Reference proteome</keyword>
<dbReference type="InterPro" id="IPR002809">
    <property type="entry name" value="EMC3/TMCO1"/>
</dbReference>
<dbReference type="STRING" id="225359.A0A2S4PTZ4"/>
<evidence type="ECO:0000256" key="7">
    <source>
        <dbReference type="PIRNR" id="PIRNR010045"/>
    </source>
</evidence>
<evidence type="ECO:0000256" key="1">
    <source>
        <dbReference type="ARBA" id="ARBA00004141"/>
    </source>
</evidence>
<dbReference type="AlphaFoldDB" id="A0A2S4PTZ4"/>
<evidence type="ECO:0000256" key="6">
    <source>
        <dbReference type="ARBA" id="ARBA00023136"/>
    </source>
</evidence>
<dbReference type="GO" id="GO:0072546">
    <property type="term" value="C:EMC complex"/>
    <property type="evidence" value="ECO:0007669"/>
    <property type="project" value="TreeGrafter"/>
</dbReference>
<sequence length="235" mass="25596">MILTGVLRHYATILIASVPKKQDVLSIREQQSLLRGINLRMNGNSISPASFRSRQNNLVGAFKTGAFLKDPEKKGQGAPNPMTDPAAMEGMMGMMKGNIAMIVPQTLIMGWINTFFSGFVIIRLPFPLTIKFKSMLQAGVATKEMDPQWMSSISWYVLCIFGLQPVINYLAGSDDAAGQMAQQLGQMSPAAGAQMFGPGNDADKQFQSEAENIAVLVHHHILDGVEQRLLKSLGA</sequence>
<accession>A0A2S4PTZ4</accession>
<dbReference type="GO" id="GO:0034975">
    <property type="term" value="P:protein folding in endoplasmic reticulum"/>
    <property type="evidence" value="ECO:0007669"/>
    <property type="project" value="TreeGrafter"/>
</dbReference>
<keyword evidence="6 8" id="KW-0472">Membrane</keyword>
<dbReference type="PANTHER" id="PTHR13116:SF5">
    <property type="entry name" value="ER MEMBRANE PROTEIN COMPLEX SUBUNIT 3"/>
    <property type="match status" value="1"/>
</dbReference>
<dbReference type="SMART" id="SM01415">
    <property type="entry name" value="DUF106"/>
    <property type="match status" value="1"/>
</dbReference>
<comment type="subcellular location">
    <subcellularLocation>
        <location evidence="1">Membrane</location>
        <topology evidence="1">Multi-pass membrane protein</topology>
    </subcellularLocation>
</comment>
<evidence type="ECO:0000256" key="3">
    <source>
        <dbReference type="ARBA" id="ARBA00020822"/>
    </source>
</evidence>
<keyword evidence="4 8" id="KW-0812">Transmembrane</keyword>
<dbReference type="InterPro" id="IPR008568">
    <property type="entry name" value="EMC3"/>
</dbReference>
<dbReference type="EMBL" id="PEDP01000584">
    <property type="protein sequence ID" value="POS85499.1"/>
    <property type="molecule type" value="Genomic_DNA"/>
</dbReference>
<protein>
    <recommendedName>
        <fullName evidence="3 7">ER membrane protein complex subunit 3</fullName>
    </recommendedName>
</protein>